<sequence>MANNCIVCEKQSSGRESRSYHKFPSKHEPGQAWLEALSLSKCGSHSRFCSDHFDPSCFHDTGGYTTIRRLEKVAVPSIIMVEDSVANQSAVNENASENTDTNGMVLTPNENTCDESANINAQNTSSLGGGDSMDVDHFMPNDLPSTVPESSASQDNMSISPTKKNLRRKLVDKATPPNGNNDVTDDHNIHTEQYLNSSDGEKNLKRCPREEISIADQKKFRDYCRKNFDSDESWEFFQEYVRHRGRVIVATRMKSIRRDKKIVNLHQLIEKLKSENMDAIAEYLQELPPRLRELVERIKEKKTTQAYTPHLKNFARALHF</sequence>
<evidence type="ECO:0000313" key="1">
    <source>
        <dbReference type="EMBL" id="KAJ8671568.1"/>
    </source>
</evidence>
<dbReference type="Proteomes" id="UP001239111">
    <property type="component" value="Chromosome 3"/>
</dbReference>
<name>A0ACC2NL92_9HYME</name>
<gene>
    <name evidence="1" type="ORF">QAD02_002827</name>
</gene>
<accession>A0ACC2NL92</accession>
<protein>
    <submittedName>
        <fullName evidence="1">Uncharacterized protein</fullName>
    </submittedName>
</protein>
<organism evidence="1 2">
    <name type="scientific">Eretmocerus hayati</name>
    <dbReference type="NCBI Taxonomy" id="131215"/>
    <lineage>
        <taxon>Eukaryota</taxon>
        <taxon>Metazoa</taxon>
        <taxon>Ecdysozoa</taxon>
        <taxon>Arthropoda</taxon>
        <taxon>Hexapoda</taxon>
        <taxon>Insecta</taxon>
        <taxon>Pterygota</taxon>
        <taxon>Neoptera</taxon>
        <taxon>Endopterygota</taxon>
        <taxon>Hymenoptera</taxon>
        <taxon>Apocrita</taxon>
        <taxon>Proctotrupomorpha</taxon>
        <taxon>Chalcidoidea</taxon>
        <taxon>Aphelinidae</taxon>
        <taxon>Aphelininae</taxon>
        <taxon>Eretmocerus</taxon>
    </lineage>
</organism>
<proteinExistence type="predicted"/>
<dbReference type="EMBL" id="CM056743">
    <property type="protein sequence ID" value="KAJ8671568.1"/>
    <property type="molecule type" value="Genomic_DNA"/>
</dbReference>
<comment type="caution">
    <text evidence="1">The sequence shown here is derived from an EMBL/GenBank/DDBJ whole genome shotgun (WGS) entry which is preliminary data.</text>
</comment>
<keyword evidence="2" id="KW-1185">Reference proteome</keyword>
<evidence type="ECO:0000313" key="2">
    <source>
        <dbReference type="Proteomes" id="UP001239111"/>
    </source>
</evidence>
<reference evidence="1" key="1">
    <citation type="submission" date="2023-04" db="EMBL/GenBank/DDBJ databases">
        <title>A chromosome-level genome assembly of the parasitoid wasp Eretmocerus hayati.</title>
        <authorList>
            <person name="Zhong Y."/>
            <person name="Liu S."/>
            <person name="Liu Y."/>
        </authorList>
    </citation>
    <scope>NUCLEOTIDE SEQUENCE</scope>
    <source>
        <strain evidence="1">ZJU_SS_LIU_2023</strain>
    </source>
</reference>